<evidence type="ECO:0000313" key="5">
    <source>
        <dbReference type="Proteomes" id="UP000663877"/>
    </source>
</evidence>
<sequence>MNKLSLLLAFLGCILISGVVSETKFEFPVKECATSIATSIYTGCMVAMAQSIYKVHQWGEDTPMTICGQGITGESSALSRDGAMKGALENWMAQASQAGKINVEDFKC</sequence>
<reference evidence="2" key="1">
    <citation type="submission" date="2021-02" db="EMBL/GenBank/DDBJ databases">
        <authorList>
            <person name="Nowell W R."/>
        </authorList>
    </citation>
    <scope>NUCLEOTIDE SEQUENCE</scope>
</reference>
<organism evidence="2 5">
    <name type="scientific">Adineta steineri</name>
    <dbReference type="NCBI Taxonomy" id="433720"/>
    <lineage>
        <taxon>Eukaryota</taxon>
        <taxon>Metazoa</taxon>
        <taxon>Spiralia</taxon>
        <taxon>Gnathifera</taxon>
        <taxon>Rotifera</taxon>
        <taxon>Eurotatoria</taxon>
        <taxon>Bdelloidea</taxon>
        <taxon>Adinetida</taxon>
        <taxon>Adinetidae</taxon>
        <taxon>Adineta</taxon>
    </lineage>
</organism>
<feature type="signal peptide" evidence="1">
    <location>
        <begin position="1"/>
        <end position="21"/>
    </location>
</feature>
<evidence type="ECO:0000313" key="2">
    <source>
        <dbReference type="EMBL" id="CAF1089540.1"/>
    </source>
</evidence>
<evidence type="ECO:0000313" key="4">
    <source>
        <dbReference type="Proteomes" id="UP000663832"/>
    </source>
</evidence>
<feature type="chain" id="PRO_5036410529" evidence="1">
    <location>
        <begin position="22"/>
        <end position="108"/>
    </location>
</feature>
<keyword evidence="1" id="KW-0732">Signal</keyword>
<dbReference type="EMBL" id="CAJNOI010000119">
    <property type="protein sequence ID" value="CAF1089540.1"/>
    <property type="molecule type" value="Genomic_DNA"/>
</dbReference>
<gene>
    <name evidence="2" type="ORF">BJG266_LOCUS20727</name>
    <name evidence="3" type="ORF">QVE165_LOCUS43554</name>
</gene>
<dbReference type="AlphaFoldDB" id="A0A814NAH4"/>
<dbReference type="EMBL" id="CAJNOM010000562">
    <property type="protein sequence ID" value="CAF1501863.1"/>
    <property type="molecule type" value="Genomic_DNA"/>
</dbReference>
<evidence type="ECO:0000256" key="1">
    <source>
        <dbReference type="SAM" id="SignalP"/>
    </source>
</evidence>
<evidence type="ECO:0000313" key="3">
    <source>
        <dbReference type="EMBL" id="CAF1501863.1"/>
    </source>
</evidence>
<protein>
    <submittedName>
        <fullName evidence="2">Uncharacterized protein</fullName>
    </submittedName>
</protein>
<comment type="caution">
    <text evidence="2">The sequence shown here is derived from an EMBL/GenBank/DDBJ whole genome shotgun (WGS) entry which is preliminary data.</text>
</comment>
<keyword evidence="4" id="KW-1185">Reference proteome</keyword>
<proteinExistence type="predicted"/>
<dbReference type="Proteomes" id="UP000663832">
    <property type="component" value="Unassembled WGS sequence"/>
</dbReference>
<accession>A0A814NAH4</accession>
<dbReference type="Proteomes" id="UP000663877">
    <property type="component" value="Unassembled WGS sequence"/>
</dbReference>
<name>A0A814NAH4_9BILA</name>